<organism evidence="2 3">
    <name type="scientific">Anaeramoeba flamelloides</name>
    <dbReference type="NCBI Taxonomy" id="1746091"/>
    <lineage>
        <taxon>Eukaryota</taxon>
        <taxon>Metamonada</taxon>
        <taxon>Anaeramoebidae</taxon>
        <taxon>Anaeramoeba</taxon>
    </lineage>
</organism>
<feature type="region of interest" description="Disordered" evidence="1">
    <location>
        <begin position="57"/>
        <end position="89"/>
    </location>
</feature>
<keyword evidence="3" id="KW-1185">Reference proteome</keyword>
<protein>
    <submittedName>
        <fullName evidence="2">Uncharacterized protein</fullName>
    </submittedName>
</protein>
<name>A0ABQ8XRA2_9EUKA</name>
<dbReference type="EMBL" id="JAOAOG010000264">
    <property type="protein sequence ID" value="KAJ6235133.1"/>
    <property type="molecule type" value="Genomic_DNA"/>
</dbReference>
<proteinExistence type="predicted"/>
<gene>
    <name evidence="2" type="ORF">M0813_03816</name>
</gene>
<evidence type="ECO:0000313" key="2">
    <source>
        <dbReference type="EMBL" id="KAJ6235133.1"/>
    </source>
</evidence>
<comment type="caution">
    <text evidence="2">The sequence shown here is derived from an EMBL/GenBank/DDBJ whole genome shotgun (WGS) entry which is preliminary data.</text>
</comment>
<dbReference type="Proteomes" id="UP001150062">
    <property type="component" value="Unassembled WGS sequence"/>
</dbReference>
<sequence length="158" mass="18384">MTSVIQAKHQELKILSSSKELLSPLTPRSSKKQLLNRLTLFKEQFLPYLDQTSALLKKETRQKSTSKKNNTSDPQPRETKKRKKKAKMSTPMNTIFDICDEELYRSQIFENFSNRQRSIIIKHLVNRLCGIQLKCSGMPKTIRKKRSKKSFDLPSLLT</sequence>
<reference evidence="2" key="1">
    <citation type="submission" date="2022-08" db="EMBL/GenBank/DDBJ databases">
        <title>Novel sulfate-reducing endosymbionts in the free-living metamonad Anaeramoeba.</title>
        <authorList>
            <person name="Jerlstrom-Hultqvist J."/>
            <person name="Cepicka I."/>
            <person name="Gallot-Lavallee L."/>
            <person name="Salas-Leiva D."/>
            <person name="Curtis B.A."/>
            <person name="Zahonova K."/>
            <person name="Pipaliya S."/>
            <person name="Dacks J."/>
            <person name="Roger A.J."/>
        </authorList>
    </citation>
    <scope>NUCLEOTIDE SEQUENCE</scope>
    <source>
        <strain evidence="2">Schooner1</strain>
    </source>
</reference>
<evidence type="ECO:0000256" key="1">
    <source>
        <dbReference type="SAM" id="MobiDB-lite"/>
    </source>
</evidence>
<accession>A0ABQ8XRA2</accession>
<evidence type="ECO:0000313" key="3">
    <source>
        <dbReference type="Proteomes" id="UP001150062"/>
    </source>
</evidence>